<protein>
    <submittedName>
        <fullName evidence="6">ABC transporter ATP-binding protein</fullName>
    </submittedName>
</protein>
<comment type="similarity">
    <text evidence="1">Belongs to the ABC transporter superfamily.</text>
</comment>
<gene>
    <name evidence="6" type="ORF">ACFPIJ_18795</name>
</gene>
<evidence type="ECO:0000256" key="1">
    <source>
        <dbReference type="ARBA" id="ARBA00005417"/>
    </source>
</evidence>
<evidence type="ECO:0000256" key="2">
    <source>
        <dbReference type="ARBA" id="ARBA00022448"/>
    </source>
</evidence>
<dbReference type="PANTHER" id="PTHR43335">
    <property type="entry name" value="ABC TRANSPORTER, ATP-BINDING PROTEIN"/>
    <property type="match status" value="1"/>
</dbReference>
<dbReference type="CDD" id="cd03230">
    <property type="entry name" value="ABC_DR_subfamily_A"/>
    <property type="match status" value="1"/>
</dbReference>
<dbReference type="PANTHER" id="PTHR43335:SF4">
    <property type="entry name" value="ABC TRANSPORTER, ATP-BINDING PROTEIN"/>
    <property type="match status" value="1"/>
</dbReference>
<keyword evidence="3" id="KW-0547">Nucleotide-binding</keyword>
<dbReference type="InterPro" id="IPR017871">
    <property type="entry name" value="ABC_transporter-like_CS"/>
</dbReference>
<evidence type="ECO:0000259" key="5">
    <source>
        <dbReference type="PROSITE" id="PS50893"/>
    </source>
</evidence>
<reference evidence="7" key="1">
    <citation type="journal article" date="2019" name="Int. J. Syst. Evol. Microbiol.">
        <title>The Global Catalogue of Microorganisms (GCM) 10K type strain sequencing project: providing services to taxonomists for standard genome sequencing and annotation.</title>
        <authorList>
            <consortium name="The Broad Institute Genomics Platform"/>
            <consortium name="The Broad Institute Genome Sequencing Center for Infectious Disease"/>
            <person name="Wu L."/>
            <person name="Ma J."/>
        </authorList>
    </citation>
    <scope>NUCLEOTIDE SEQUENCE [LARGE SCALE GENOMIC DNA]</scope>
    <source>
        <strain evidence="7">CGMCC 4.7152</strain>
    </source>
</reference>
<dbReference type="EMBL" id="JBHSIU010000019">
    <property type="protein sequence ID" value="MFC4999876.1"/>
    <property type="molecule type" value="Genomic_DNA"/>
</dbReference>
<keyword evidence="7" id="KW-1185">Reference proteome</keyword>
<proteinExistence type="inferred from homology"/>
<dbReference type="Proteomes" id="UP001595912">
    <property type="component" value="Unassembled WGS sequence"/>
</dbReference>
<dbReference type="SUPFAM" id="SSF52540">
    <property type="entry name" value="P-loop containing nucleoside triphosphate hydrolases"/>
    <property type="match status" value="1"/>
</dbReference>
<dbReference type="SMART" id="SM00382">
    <property type="entry name" value="AAA"/>
    <property type="match status" value="1"/>
</dbReference>
<dbReference type="RefSeq" id="WP_380116428.1">
    <property type="nucleotide sequence ID" value="NZ_JBHSIU010000019.1"/>
</dbReference>
<evidence type="ECO:0000256" key="4">
    <source>
        <dbReference type="ARBA" id="ARBA00022840"/>
    </source>
</evidence>
<dbReference type="PROSITE" id="PS50893">
    <property type="entry name" value="ABC_TRANSPORTER_2"/>
    <property type="match status" value="1"/>
</dbReference>
<dbReference type="InterPro" id="IPR003439">
    <property type="entry name" value="ABC_transporter-like_ATP-bd"/>
</dbReference>
<evidence type="ECO:0000313" key="7">
    <source>
        <dbReference type="Proteomes" id="UP001595912"/>
    </source>
</evidence>
<sequence length="344" mass="35842">MATVELDRVSYTYENVTDNAAENVTEHAADGFAVRDVSLRIEPGQVVAMLGPNGAGKSTTLLLLLGMLRPRSGTVRLFGEAVSGTVNKAVAGGRIGAMPQAGGVPPRSSVGDLLEFLHAVYPRPMPVREALALADLEGLAGRTVERLSGGQQQRLRFAMAVIGRPDLLILDEPTAALDVRSRRAFWAAIRGYAAHGRTVLFSTHYLEEADDNADRIVVLDRGRVIADGTAASVKQMVGVRTVSVVAPAALPEAALLEALPGVVAVTRQGGRVVLTTTDSDATVLALAAAGLLRDLEVVGAGLEEAFLTLTNTALKNTAPANTALANTALANTALANTALTNGRI</sequence>
<name>A0ABV9VTX1_9ACTN</name>
<comment type="caution">
    <text evidence="6">The sequence shown here is derived from an EMBL/GenBank/DDBJ whole genome shotgun (WGS) entry which is preliminary data.</text>
</comment>
<feature type="domain" description="ABC transporter" evidence="5">
    <location>
        <begin position="19"/>
        <end position="246"/>
    </location>
</feature>
<dbReference type="GO" id="GO:0005524">
    <property type="term" value="F:ATP binding"/>
    <property type="evidence" value="ECO:0007669"/>
    <property type="project" value="UniProtKB-KW"/>
</dbReference>
<dbReference type="PROSITE" id="PS00211">
    <property type="entry name" value="ABC_TRANSPORTER_1"/>
    <property type="match status" value="1"/>
</dbReference>
<dbReference type="InterPro" id="IPR027417">
    <property type="entry name" value="P-loop_NTPase"/>
</dbReference>
<accession>A0ABV9VTX1</accession>
<evidence type="ECO:0000313" key="6">
    <source>
        <dbReference type="EMBL" id="MFC4999876.1"/>
    </source>
</evidence>
<dbReference type="InterPro" id="IPR003593">
    <property type="entry name" value="AAA+_ATPase"/>
</dbReference>
<evidence type="ECO:0000256" key="3">
    <source>
        <dbReference type="ARBA" id="ARBA00022741"/>
    </source>
</evidence>
<keyword evidence="4 6" id="KW-0067">ATP-binding</keyword>
<dbReference type="Pfam" id="PF00005">
    <property type="entry name" value="ABC_tran"/>
    <property type="match status" value="1"/>
</dbReference>
<organism evidence="6 7">
    <name type="scientific">Dactylosporangium cerinum</name>
    <dbReference type="NCBI Taxonomy" id="1434730"/>
    <lineage>
        <taxon>Bacteria</taxon>
        <taxon>Bacillati</taxon>
        <taxon>Actinomycetota</taxon>
        <taxon>Actinomycetes</taxon>
        <taxon>Micromonosporales</taxon>
        <taxon>Micromonosporaceae</taxon>
        <taxon>Dactylosporangium</taxon>
    </lineage>
</organism>
<dbReference type="Gene3D" id="3.40.50.300">
    <property type="entry name" value="P-loop containing nucleotide triphosphate hydrolases"/>
    <property type="match status" value="1"/>
</dbReference>
<keyword evidence="2" id="KW-0813">Transport</keyword>